<proteinExistence type="predicted"/>
<accession>A0A177WSB5</accession>
<gene>
    <name evidence="2" type="ORF">BDEG_26194</name>
</gene>
<feature type="compositionally biased region" description="Polar residues" evidence="1">
    <location>
        <begin position="155"/>
        <end position="176"/>
    </location>
</feature>
<reference evidence="2 3" key="1">
    <citation type="submission" date="2006-10" db="EMBL/GenBank/DDBJ databases">
        <title>The Genome Sequence of Batrachochytrium dendrobatidis JEL423.</title>
        <authorList>
            <consortium name="The Broad Institute Genome Sequencing Platform"/>
            <person name="Birren B."/>
            <person name="Lander E."/>
            <person name="Galagan J."/>
            <person name="Cuomo C."/>
            <person name="Devon K."/>
            <person name="Jaffe D."/>
            <person name="Butler J."/>
            <person name="Alvarez P."/>
            <person name="Gnerre S."/>
            <person name="Grabherr M."/>
            <person name="Kleber M."/>
            <person name="Mauceli E."/>
            <person name="Brockman W."/>
            <person name="Young S."/>
            <person name="LaButti K."/>
            <person name="Sykes S."/>
            <person name="DeCaprio D."/>
            <person name="Crawford M."/>
            <person name="Koehrsen M."/>
            <person name="Engels R."/>
            <person name="Montgomery P."/>
            <person name="Pearson M."/>
            <person name="Howarth C."/>
            <person name="Larson L."/>
            <person name="White J."/>
            <person name="O'Leary S."/>
            <person name="Kodira C."/>
            <person name="Zeng Q."/>
            <person name="Yandava C."/>
            <person name="Alvarado L."/>
            <person name="Longcore J."/>
            <person name="James T."/>
        </authorList>
    </citation>
    <scope>NUCLEOTIDE SEQUENCE [LARGE SCALE GENOMIC DNA]</scope>
    <source>
        <strain evidence="2 3">JEL423</strain>
    </source>
</reference>
<evidence type="ECO:0000313" key="2">
    <source>
        <dbReference type="EMBL" id="OAJ42782.1"/>
    </source>
</evidence>
<evidence type="ECO:0000256" key="1">
    <source>
        <dbReference type="SAM" id="MobiDB-lite"/>
    </source>
</evidence>
<reference evidence="2 3" key="2">
    <citation type="submission" date="2016-05" db="EMBL/GenBank/DDBJ databases">
        <title>Lineage-specific infection strategies underlie the spectrum of fungal disease in amphibians.</title>
        <authorList>
            <person name="Cuomo C.A."/>
            <person name="Farrer R.A."/>
            <person name="James T."/>
            <person name="Longcore J."/>
            <person name="Birren B."/>
        </authorList>
    </citation>
    <scope>NUCLEOTIDE SEQUENCE [LARGE SCALE GENOMIC DNA]</scope>
    <source>
        <strain evidence="2 3">JEL423</strain>
    </source>
</reference>
<sequence length="197" mass="21276">MTSTLTMNGSDKNGAFPSELFESEVEVSPGIFLIKRKTQSPPAAIAAQLPHVSGTGSVAGGVMHGIVTQTDNLEFLAQEADRLKHSVELLLKTNAELREYSSTDPDCAEASMNGLDSCAIQENVTVIDRQMRMIKAINNRSQQLMDMLESADSKATPQSCFTSTLGQSSTGPQLTPENMMDEQLDATVQDDDEGVYL</sequence>
<organism evidence="2 3">
    <name type="scientific">Batrachochytrium dendrobatidis (strain JEL423)</name>
    <dbReference type="NCBI Taxonomy" id="403673"/>
    <lineage>
        <taxon>Eukaryota</taxon>
        <taxon>Fungi</taxon>
        <taxon>Fungi incertae sedis</taxon>
        <taxon>Chytridiomycota</taxon>
        <taxon>Chytridiomycota incertae sedis</taxon>
        <taxon>Chytridiomycetes</taxon>
        <taxon>Rhizophydiales</taxon>
        <taxon>Rhizophydiales incertae sedis</taxon>
        <taxon>Batrachochytrium</taxon>
    </lineage>
</organism>
<dbReference type="EMBL" id="DS022308">
    <property type="protein sequence ID" value="OAJ42782.1"/>
    <property type="molecule type" value="Genomic_DNA"/>
</dbReference>
<protein>
    <submittedName>
        <fullName evidence="2">Uncharacterized protein</fullName>
    </submittedName>
</protein>
<name>A0A177WSB5_BATDL</name>
<dbReference type="OrthoDB" id="548474at2759"/>
<dbReference type="Proteomes" id="UP000077115">
    <property type="component" value="Unassembled WGS sequence"/>
</dbReference>
<evidence type="ECO:0000313" key="3">
    <source>
        <dbReference type="Proteomes" id="UP000077115"/>
    </source>
</evidence>
<dbReference type="AlphaFoldDB" id="A0A177WSB5"/>
<dbReference type="VEuPathDB" id="FungiDB:BDEG_26194"/>
<feature type="region of interest" description="Disordered" evidence="1">
    <location>
        <begin position="155"/>
        <end position="177"/>
    </location>
</feature>